<organism evidence="1">
    <name type="scientific">marine sediment metagenome</name>
    <dbReference type="NCBI Taxonomy" id="412755"/>
    <lineage>
        <taxon>unclassified sequences</taxon>
        <taxon>metagenomes</taxon>
        <taxon>ecological metagenomes</taxon>
    </lineage>
</organism>
<dbReference type="EMBL" id="LAZR01012059">
    <property type="protein sequence ID" value="KKM45262.1"/>
    <property type="molecule type" value="Genomic_DNA"/>
</dbReference>
<protein>
    <submittedName>
        <fullName evidence="1">Uncharacterized protein</fullName>
    </submittedName>
</protein>
<evidence type="ECO:0000313" key="1">
    <source>
        <dbReference type="EMBL" id="KKM45262.1"/>
    </source>
</evidence>
<comment type="caution">
    <text evidence="1">The sequence shown here is derived from an EMBL/GenBank/DDBJ whole genome shotgun (WGS) entry which is preliminary data.</text>
</comment>
<proteinExistence type="predicted"/>
<accession>A0A0F9IMG9</accession>
<dbReference type="AlphaFoldDB" id="A0A0F9IMG9"/>
<reference evidence="1" key="1">
    <citation type="journal article" date="2015" name="Nature">
        <title>Complex archaea that bridge the gap between prokaryotes and eukaryotes.</title>
        <authorList>
            <person name="Spang A."/>
            <person name="Saw J.H."/>
            <person name="Jorgensen S.L."/>
            <person name="Zaremba-Niedzwiedzka K."/>
            <person name="Martijn J."/>
            <person name="Lind A.E."/>
            <person name="van Eijk R."/>
            <person name="Schleper C."/>
            <person name="Guy L."/>
            <person name="Ettema T.J."/>
        </authorList>
    </citation>
    <scope>NUCLEOTIDE SEQUENCE</scope>
</reference>
<sequence>MNRAWARIEELKGAHGAIAKIEIGPEYRQRVHYTDSWIIEVWRESLTELGYGYAGSTHLV</sequence>
<gene>
    <name evidence="1" type="ORF">LCGC14_1561020</name>
</gene>
<name>A0A0F9IMG9_9ZZZZ</name>